<protein>
    <recommendedName>
        <fullName evidence="5">DUF3558 domain-containing protein</fullName>
    </recommendedName>
</protein>
<accession>A0ABX8BQ47</accession>
<keyword evidence="4" id="KW-1185">Reference proteome</keyword>
<evidence type="ECO:0008006" key="5">
    <source>
        <dbReference type="Google" id="ProtNLM"/>
    </source>
</evidence>
<gene>
    <name evidence="3" type="ORF">KGD84_07795</name>
</gene>
<evidence type="ECO:0000256" key="2">
    <source>
        <dbReference type="SAM" id="Phobius"/>
    </source>
</evidence>
<evidence type="ECO:0000313" key="3">
    <source>
        <dbReference type="EMBL" id="QUX24191.1"/>
    </source>
</evidence>
<dbReference type="EMBL" id="CP074133">
    <property type="protein sequence ID" value="QUX24191.1"/>
    <property type="molecule type" value="Genomic_DNA"/>
</dbReference>
<dbReference type="Proteomes" id="UP000676079">
    <property type="component" value="Chromosome"/>
</dbReference>
<keyword evidence="2" id="KW-0472">Membrane</keyword>
<sequence length="242" mass="24767">MHNDSSGRPPAGGPPITGAPGAGGPPHPGAVPVRPGPPHPPRRSRVGLILLAIGGVLLLLVAGGGVGAAYALGWLAPEPPYTSAPQACELVDPGVQERIAPGRGLEQQDDDLFTMPTSHCLVADTAAGDGSLDFTLAAQVFTNDPDGLVRDTGQERAAEEFGINYVDRLGLVPTTDGNGVPAYTVFQEDVYGRTAHAAAHVENLIVHVTVFGGDPEDASADHEALALELLTHALEQAGPPAS</sequence>
<reference evidence="3 4" key="1">
    <citation type="submission" date="2021-05" db="EMBL/GenBank/DDBJ databases">
        <title>Direct Submission.</title>
        <authorList>
            <person name="Li K."/>
            <person name="Gao J."/>
        </authorList>
    </citation>
    <scope>NUCLEOTIDE SEQUENCE [LARGE SCALE GENOMIC DNA]</scope>
    <source>
        <strain evidence="3 4">Mg02</strain>
    </source>
</reference>
<name>A0ABX8BQ47_9ACTN</name>
<evidence type="ECO:0000313" key="4">
    <source>
        <dbReference type="Proteomes" id="UP000676079"/>
    </source>
</evidence>
<keyword evidence="2" id="KW-0812">Transmembrane</keyword>
<evidence type="ECO:0000256" key="1">
    <source>
        <dbReference type="SAM" id="MobiDB-lite"/>
    </source>
</evidence>
<organism evidence="3 4">
    <name type="scientific">Nocardiopsis changdeensis</name>
    <dbReference type="NCBI Taxonomy" id="2831969"/>
    <lineage>
        <taxon>Bacteria</taxon>
        <taxon>Bacillati</taxon>
        <taxon>Actinomycetota</taxon>
        <taxon>Actinomycetes</taxon>
        <taxon>Streptosporangiales</taxon>
        <taxon>Nocardiopsidaceae</taxon>
        <taxon>Nocardiopsis</taxon>
    </lineage>
</organism>
<feature type="region of interest" description="Disordered" evidence="1">
    <location>
        <begin position="1"/>
        <end position="40"/>
    </location>
</feature>
<feature type="transmembrane region" description="Helical" evidence="2">
    <location>
        <begin position="48"/>
        <end position="76"/>
    </location>
</feature>
<feature type="compositionally biased region" description="Pro residues" evidence="1">
    <location>
        <begin position="23"/>
        <end position="39"/>
    </location>
</feature>
<keyword evidence="2" id="KW-1133">Transmembrane helix</keyword>
<dbReference type="RefSeq" id="WP_260697197.1">
    <property type="nucleotide sequence ID" value="NZ_CP074133.1"/>
</dbReference>
<proteinExistence type="predicted"/>